<protein>
    <recommendedName>
        <fullName evidence="4">ParB/Sulfiredoxin domain-containing protein</fullName>
    </recommendedName>
</protein>
<comment type="caution">
    <text evidence="2">The sequence shown here is derived from an EMBL/GenBank/DDBJ whole genome shotgun (WGS) entry which is preliminary data.</text>
</comment>
<keyword evidence="3" id="KW-1185">Reference proteome</keyword>
<gene>
    <name evidence="2" type="ORF">J2S07_004296</name>
</gene>
<dbReference type="InterPro" id="IPR036086">
    <property type="entry name" value="ParB/Sulfiredoxin_sf"/>
</dbReference>
<dbReference type="SUPFAM" id="SSF110849">
    <property type="entry name" value="ParB/Sulfiredoxin"/>
    <property type="match status" value="1"/>
</dbReference>
<organism evidence="2 3">
    <name type="scientific">Anoxybacillus andreesenii</name>
    <dbReference type="NCBI Taxonomy" id="1325932"/>
    <lineage>
        <taxon>Bacteria</taxon>
        <taxon>Bacillati</taxon>
        <taxon>Bacillota</taxon>
        <taxon>Bacilli</taxon>
        <taxon>Bacillales</taxon>
        <taxon>Anoxybacillaceae</taxon>
        <taxon>Anoxybacillus</taxon>
    </lineage>
</organism>
<dbReference type="Proteomes" id="UP001231362">
    <property type="component" value="Unassembled WGS sequence"/>
</dbReference>
<feature type="compositionally biased region" description="Basic and acidic residues" evidence="1">
    <location>
        <begin position="269"/>
        <end position="290"/>
    </location>
</feature>
<accession>A0ABT9VAF3</accession>
<name>A0ABT9VAF3_9BACL</name>
<reference evidence="2 3" key="1">
    <citation type="submission" date="2023-07" db="EMBL/GenBank/DDBJ databases">
        <title>Genomic Encyclopedia of Type Strains, Phase IV (KMG-IV): sequencing the most valuable type-strain genomes for metagenomic binning, comparative biology and taxonomic classification.</title>
        <authorList>
            <person name="Goeker M."/>
        </authorList>
    </citation>
    <scope>NUCLEOTIDE SEQUENCE [LARGE SCALE GENOMIC DNA]</scope>
    <source>
        <strain evidence="2 3">DSM 23948</strain>
    </source>
</reference>
<evidence type="ECO:0008006" key="4">
    <source>
        <dbReference type="Google" id="ProtNLM"/>
    </source>
</evidence>
<evidence type="ECO:0000313" key="2">
    <source>
        <dbReference type="EMBL" id="MDQ0157923.1"/>
    </source>
</evidence>
<sequence length="521" mass="60997">MSSLNQYKIIDISEIMNYVENPRHDVGSNEIDTIKKLVNKVGSQYMYNLAKDIYENGLLGSNLPVLVYDPNKGKYIVYEGNRRVACLKFLNNPEILTSIDKSLMQRIENLKKEDKANYSNKINCYITSEEEALLIMERTHSGEDKGRGLKAWSSKEKGVFESRRKKKSPIELVIADQNEKFLNEDITQKISYTTIRRFFNNREIKKALGIDEEFSNIDKNKIIKINFLIDKAIEESNRNGLSLTRLFNKAREIEDFFLPLIKEKEEDTNSSIKRKEEVTTVSHHDNKPKEEQDEGLLIDGIKSSGINLKESDGVGIKKGNNQQVKSLKISLKKDENKFYYTNQTIDLNEKIEIEHKDLFEPQLLRIECSDLVLVNGIIQPDNIPGEYSITFKYYMDNTFEYTYWQDSLKIVIKAMKAPFIVPKQQTVLSETFYKKYYENLQFEHSDKIKSLLYFLTYENKNGKYSPFLNIVSRMFLEYTFRLYASKVLKEDNHSIDIKSKSLQGFIDYCLYFARKKYIKMQ</sequence>
<evidence type="ECO:0000313" key="3">
    <source>
        <dbReference type="Proteomes" id="UP001231362"/>
    </source>
</evidence>
<proteinExistence type="predicted"/>
<dbReference type="EMBL" id="JAUSTU010000046">
    <property type="protein sequence ID" value="MDQ0157923.1"/>
    <property type="molecule type" value="Genomic_DNA"/>
</dbReference>
<dbReference type="RefSeq" id="WP_307152360.1">
    <property type="nucleotide sequence ID" value="NZ_JAUSTU010000046.1"/>
</dbReference>
<evidence type="ECO:0000256" key="1">
    <source>
        <dbReference type="SAM" id="MobiDB-lite"/>
    </source>
</evidence>
<feature type="region of interest" description="Disordered" evidence="1">
    <location>
        <begin position="269"/>
        <end position="292"/>
    </location>
</feature>